<evidence type="ECO:0000313" key="5">
    <source>
        <dbReference type="WBParaSite" id="HCON_00160480-00001"/>
    </source>
</evidence>
<reference evidence="5" key="1">
    <citation type="submission" date="2020-12" db="UniProtKB">
        <authorList>
            <consortium name="WormBaseParasite"/>
        </authorList>
    </citation>
    <scope>IDENTIFICATION</scope>
    <source>
        <strain evidence="5">MHco3</strain>
    </source>
</reference>
<dbReference type="GO" id="GO:0004725">
    <property type="term" value="F:protein tyrosine phosphatase activity"/>
    <property type="evidence" value="ECO:0007669"/>
    <property type="project" value="InterPro"/>
</dbReference>
<evidence type="ECO:0000259" key="2">
    <source>
        <dbReference type="PROSITE" id="PS50055"/>
    </source>
</evidence>
<dbReference type="WBParaSite" id="HCON_00160480-00001">
    <property type="protein sequence ID" value="HCON_00160480-00001"/>
    <property type="gene ID" value="HCON_00160480"/>
</dbReference>
<dbReference type="Gene3D" id="3.90.190.10">
    <property type="entry name" value="Protein tyrosine phosphatase superfamily"/>
    <property type="match status" value="2"/>
</dbReference>
<evidence type="ECO:0000256" key="1">
    <source>
        <dbReference type="SAM" id="MobiDB-lite"/>
    </source>
</evidence>
<dbReference type="Proteomes" id="UP000025227">
    <property type="component" value="Unplaced"/>
</dbReference>
<feature type="domain" description="Tyrosine-protein phosphatase" evidence="2">
    <location>
        <begin position="113"/>
        <end position="322"/>
    </location>
</feature>
<dbReference type="InterPro" id="IPR000387">
    <property type="entry name" value="Tyr_Pase_dom"/>
</dbReference>
<dbReference type="AlphaFoldDB" id="A0A7I4Z0J1"/>
<dbReference type="InterPro" id="IPR052782">
    <property type="entry name" value="Oocyte-zygote_transition_reg"/>
</dbReference>
<keyword evidence="4" id="KW-1185">Reference proteome</keyword>
<proteinExistence type="predicted"/>
<feature type="compositionally biased region" description="Polar residues" evidence="1">
    <location>
        <begin position="352"/>
        <end position="365"/>
    </location>
</feature>
<feature type="region of interest" description="Disordered" evidence="1">
    <location>
        <begin position="346"/>
        <end position="365"/>
    </location>
</feature>
<dbReference type="SMART" id="SM00404">
    <property type="entry name" value="PTPc_motif"/>
    <property type="match status" value="1"/>
</dbReference>
<dbReference type="SMART" id="SM00194">
    <property type="entry name" value="PTPc"/>
    <property type="match status" value="1"/>
</dbReference>
<protein>
    <submittedName>
        <fullName evidence="5">Protein-tyrosine phosphatase</fullName>
    </submittedName>
</protein>
<dbReference type="InterPro" id="IPR000242">
    <property type="entry name" value="PTP_cat"/>
</dbReference>
<dbReference type="InterPro" id="IPR016130">
    <property type="entry name" value="Tyr_Pase_AS"/>
</dbReference>
<feature type="region of interest" description="Disordered" evidence="1">
    <location>
        <begin position="1"/>
        <end position="25"/>
    </location>
</feature>
<evidence type="ECO:0000313" key="4">
    <source>
        <dbReference type="Proteomes" id="UP000025227"/>
    </source>
</evidence>
<accession>A0A7I4Z0J1</accession>
<dbReference type="PRINTS" id="PR00700">
    <property type="entry name" value="PRTYPHPHTASE"/>
</dbReference>
<sequence length="365" mass="41819">MSTTTSTTAKSAVFPEENDKGTGSEISEFTTQCSSCHATVDSRKFANLNRYNLKPGEYMFDFEGSTASKQSLASFIHRLCASNVYRMFFAYTQVLQHDDHRCCTTYDKFAQFNRFSDIPCIEESRVHVKHPTGDHDYIHANWVDGYRERKKFIITQAPLPQTIDQFWKMVWQEKSLIVVSMIQTVDVPGAEATCEGSERRLLHFCFFAWGHRATPKKPTEILNFISDFNYNRDLLTKEAVAAQVLKQNEKSPIVLHCLAGTSRSATIAALDISFKKLDDTATRPCGAMLDVDDVVQRLRTQRAMAVQKPEQYLFLHLAVLEYAVRQRYISDQTYNEMDLDNYFYDPKRAQSRDGSSVPSSPQKRE</sequence>
<dbReference type="SUPFAM" id="SSF52799">
    <property type="entry name" value="(Phosphotyrosine protein) phosphatases II"/>
    <property type="match status" value="1"/>
</dbReference>
<dbReference type="InterPro" id="IPR029021">
    <property type="entry name" value="Prot-tyrosine_phosphatase-like"/>
</dbReference>
<name>A0A7I4Z0J1_HAECO</name>
<organism evidence="4 5">
    <name type="scientific">Haemonchus contortus</name>
    <name type="common">Barber pole worm</name>
    <dbReference type="NCBI Taxonomy" id="6289"/>
    <lineage>
        <taxon>Eukaryota</taxon>
        <taxon>Metazoa</taxon>
        <taxon>Ecdysozoa</taxon>
        <taxon>Nematoda</taxon>
        <taxon>Chromadorea</taxon>
        <taxon>Rhabditida</taxon>
        <taxon>Rhabditina</taxon>
        <taxon>Rhabditomorpha</taxon>
        <taxon>Strongyloidea</taxon>
        <taxon>Trichostrongylidae</taxon>
        <taxon>Haemonchus</taxon>
    </lineage>
</organism>
<feature type="domain" description="Tyrosine specific protein phosphatases" evidence="3">
    <location>
        <begin position="222"/>
        <end position="313"/>
    </location>
</feature>
<evidence type="ECO:0000259" key="3">
    <source>
        <dbReference type="PROSITE" id="PS50056"/>
    </source>
</evidence>
<dbReference type="PANTHER" id="PTHR46163:SF26">
    <property type="entry name" value="TYROSINE-PROTEIN PHOSPHATASE DOMAIN-CONTAINING PROTEIN"/>
    <property type="match status" value="1"/>
</dbReference>
<dbReference type="PROSITE" id="PS50055">
    <property type="entry name" value="TYR_PHOSPHATASE_PTP"/>
    <property type="match status" value="1"/>
</dbReference>
<dbReference type="PROSITE" id="PS00383">
    <property type="entry name" value="TYR_PHOSPHATASE_1"/>
    <property type="match status" value="1"/>
</dbReference>
<dbReference type="OMA" id="VLDICCR"/>
<dbReference type="OrthoDB" id="10051650at2759"/>
<dbReference type="PROSITE" id="PS50056">
    <property type="entry name" value="TYR_PHOSPHATASE_2"/>
    <property type="match status" value="1"/>
</dbReference>
<dbReference type="PANTHER" id="PTHR46163">
    <property type="entry name" value="TYROSINE-PROTEIN PHOSPHATASE-RELATED"/>
    <property type="match status" value="1"/>
</dbReference>
<dbReference type="InterPro" id="IPR003595">
    <property type="entry name" value="Tyr_Pase_cat"/>
</dbReference>
<dbReference type="Pfam" id="PF00102">
    <property type="entry name" value="Y_phosphatase"/>
    <property type="match status" value="2"/>
</dbReference>